<dbReference type="PROSITE" id="PS51257">
    <property type="entry name" value="PROKAR_LIPOPROTEIN"/>
    <property type="match status" value="1"/>
</dbReference>
<comment type="caution">
    <text evidence="3">The sequence shown here is derived from an EMBL/GenBank/DDBJ whole genome shotgun (WGS) entry which is preliminary data.</text>
</comment>
<sequence>MRRRLQPLRALPALALAAALLAACAPAQPAATSAPTASAAPAATPAPTATPQPSPLAAPPAGCPDYAQAMAAVEGCGYTQQELDSMYTDAETCLQNAYALAAALYTGDARAAAQACDFDPDTFTRAASGKESRDDVFPFTDLAGLTVEGVAFSGGGAGEPLWLTISVTDPGATPLPAGVTTYAVTFGNGFYTASGCVEALVPQGSYLPQSGSAYTAVNSFRTWVTTQPWQDADDLPPVSTTYYLAGFASGRGLEPAGAAWSGEELAQQAQDAFGVTPYFFQHRSAAAFTQEDYGAIYEEATDTFDFAASPGYTGRNQRMTAFTQNADGTAALTIARGANGLWMQPGQQVTYTMRPNDDGSWAILHADWTGGDKTPEYQTWETRVRLKNGQPLPAALPLVANLTGTENGSGLTWQQAAERFGVPAADLQARNPEVQPDENGLLGAGTLLVDPDYPLPDTTQRVVQIVLPWEDHQGIHRYCLPAQLDHQAAVTVAEALDFLWHYNVRLGYFPAEPLEGENGAELYQAAEGARFTRYSELKAHLEQIFTPELAAAYASGGYDEQNGYYTGYLPGENDELCFGNGARGANLLVLAQLCTAPQTQPDGSIVFGLLGLERGTQADLLDNEAAPVQAVWHTIRLAPAADGWRVAEIELAV</sequence>
<proteinExistence type="predicted"/>
<name>A0A9D2BUN3_9FIRM</name>
<evidence type="ECO:0000256" key="1">
    <source>
        <dbReference type="SAM" id="MobiDB-lite"/>
    </source>
</evidence>
<evidence type="ECO:0000313" key="3">
    <source>
        <dbReference type="EMBL" id="HIX94793.1"/>
    </source>
</evidence>
<evidence type="ECO:0008006" key="5">
    <source>
        <dbReference type="Google" id="ProtNLM"/>
    </source>
</evidence>
<feature type="compositionally biased region" description="Low complexity" evidence="1">
    <location>
        <begin position="36"/>
        <end position="47"/>
    </location>
</feature>
<organism evidence="3 4">
    <name type="scientific">Candidatus Gemmiger excrementipullorum</name>
    <dbReference type="NCBI Taxonomy" id="2838610"/>
    <lineage>
        <taxon>Bacteria</taxon>
        <taxon>Bacillati</taxon>
        <taxon>Bacillota</taxon>
        <taxon>Clostridia</taxon>
        <taxon>Eubacteriales</taxon>
        <taxon>Gemmiger</taxon>
    </lineage>
</organism>
<reference evidence="3" key="2">
    <citation type="submission" date="2021-04" db="EMBL/GenBank/DDBJ databases">
        <authorList>
            <person name="Gilroy R."/>
        </authorList>
    </citation>
    <scope>NUCLEOTIDE SEQUENCE</scope>
    <source>
        <strain evidence="3">ChiHecec2B26-7398</strain>
    </source>
</reference>
<feature type="compositionally biased region" description="Pro residues" evidence="1">
    <location>
        <begin position="48"/>
        <end position="60"/>
    </location>
</feature>
<gene>
    <name evidence="3" type="ORF">H9846_04985</name>
</gene>
<protein>
    <recommendedName>
        <fullName evidence="5">LysM domain-containing protein</fullName>
    </recommendedName>
</protein>
<reference evidence="3" key="1">
    <citation type="journal article" date="2021" name="PeerJ">
        <title>Extensive microbial diversity within the chicken gut microbiome revealed by metagenomics and culture.</title>
        <authorList>
            <person name="Gilroy R."/>
            <person name="Ravi A."/>
            <person name="Getino M."/>
            <person name="Pursley I."/>
            <person name="Horton D.L."/>
            <person name="Alikhan N.F."/>
            <person name="Baker D."/>
            <person name="Gharbi K."/>
            <person name="Hall N."/>
            <person name="Watson M."/>
            <person name="Adriaenssens E.M."/>
            <person name="Foster-Nyarko E."/>
            <person name="Jarju S."/>
            <person name="Secka A."/>
            <person name="Antonio M."/>
            <person name="Oren A."/>
            <person name="Chaudhuri R.R."/>
            <person name="La Ragione R."/>
            <person name="Hildebrand F."/>
            <person name="Pallen M.J."/>
        </authorList>
    </citation>
    <scope>NUCLEOTIDE SEQUENCE</scope>
    <source>
        <strain evidence="3">ChiHecec2B26-7398</strain>
    </source>
</reference>
<evidence type="ECO:0000256" key="2">
    <source>
        <dbReference type="SAM" id="SignalP"/>
    </source>
</evidence>
<dbReference type="AlphaFoldDB" id="A0A9D2BUN3"/>
<feature type="chain" id="PRO_5039084344" description="LysM domain-containing protein" evidence="2">
    <location>
        <begin position="28"/>
        <end position="653"/>
    </location>
</feature>
<feature type="region of interest" description="Disordered" evidence="1">
    <location>
        <begin position="36"/>
        <end position="60"/>
    </location>
</feature>
<dbReference type="EMBL" id="DXEI01000076">
    <property type="protein sequence ID" value="HIX94793.1"/>
    <property type="molecule type" value="Genomic_DNA"/>
</dbReference>
<keyword evidence="2" id="KW-0732">Signal</keyword>
<evidence type="ECO:0000313" key="4">
    <source>
        <dbReference type="Proteomes" id="UP000886751"/>
    </source>
</evidence>
<feature type="signal peptide" evidence="2">
    <location>
        <begin position="1"/>
        <end position="27"/>
    </location>
</feature>
<dbReference type="Proteomes" id="UP000886751">
    <property type="component" value="Unassembled WGS sequence"/>
</dbReference>
<accession>A0A9D2BUN3</accession>